<proteinExistence type="predicted"/>
<keyword evidence="2" id="KW-1185">Reference proteome</keyword>
<protein>
    <submittedName>
        <fullName evidence="1">Heterokaryon incompatibility protein-domain-containing protein</fullName>
    </submittedName>
</protein>
<organism evidence="1 2">
    <name type="scientific">Hypoxylon rubiginosum</name>
    <dbReference type="NCBI Taxonomy" id="110542"/>
    <lineage>
        <taxon>Eukaryota</taxon>
        <taxon>Fungi</taxon>
        <taxon>Dikarya</taxon>
        <taxon>Ascomycota</taxon>
        <taxon>Pezizomycotina</taxon>
        <taxon>Sordariomycetes</taxon>
        <taxon>Xylariomycetidae</taxon>
        <taxon>Xylariales</taxon>
        <taxon>Hypoxylaceae</taxon>
        <taxon>Hypoxylon</taxon>
    </lineage>
</organism>
<dbReference type="EMBL" id="MU394307">
    <property type="protein sequence ID" value="KAI6087514.1"/>
    <property type="molecule type" value="Genomic_DNA"/>
</dbReference>
<evidence type="ECO:0000313" key="1">
    <source>
        <dbReference type="EMBL" id="KAI6087514.1"/>
    </source>
</evidence>
<comment type="caution">
    <text evidence="1">The sequence shown here is derived from an EMBL/GenBank/DDBJ whole genome shotgun (WGS) entry which is preliminary data.</text>
</comment>
<name>A0ACC0D455_9PEZI</name>
<gene>
    <name evidence="1" type="ORF">F4821DRAFT_104885</name>
</gene>
<evidence type="ECO:0000313" key="2">
    <source>
        <dbReference type="Proteomes" id="UP001497680"/>
    </source>
</evidence>
<dbReference type="Proteomes" id="UP001497680">
    <property type="component" value="Unassembled WGS sequence"/>
</dbReference>
<sequence>MASLNFYPTLPSRRNIRLIGLHGSARLDDVIYFDLISCPLDTTPPPFYEALSYTWSGQAPEQVVYSNHQKFWVTKNAEAAMRRLRPHKLGARRSLWIDAICINQRDNEEKSSQVEMMGEIFAKAQHVNIWLGDGNESSVFILRWLRLISYPFLPVWFLLQRFPKVDHWAVEYNRRRWRRGLYRRYLIRPFIWVLVCALLLVGVVLLLPFQALPVLKDFKRRLRAGMTDMTSREYWERVWTVQEAGLSHSCFVFCGPSTPLQIQSFVVGHTLIAFLCEFSISHVYSTYLLHMRPYGLEFEEGLESLCTKKASLPVDKIYAVKAMFLENLRTLPVNYSRSPREVYTDTAHCVIETSRSIKFLRYACQGDRNDGFPTWVPAWNSDTNAAPELCKFAPAMVSQQPMIHTNANKWVLELKALRVDVSTAEISSQFPISPPLDDQWIDPVELIAAGNAFLVFQAWLEASPDVNEMDWKLDQSAFLLAGMSNLDKGKVLSRLEGIWPEREYGIEWSKNFLRALLEDPFEHTFTPNFLKLLAGRFVFWTEGRRVGLSPLPVRKWDEVVMLTGEQLPYLIRRCRGQPGRYTLVSPCWISGFTNGEELLSWSGAGILEDLEWIQLV</sequence>
<reference evidence="1 2" key="1">
    <citation type="journal article" date="2022" name="New Phytol.">
        <title>Ecological generalism drives hyperdiversity of secondary metabolite gene clusters in xylarialean endophytes.</title>
        <authorList>
            <person name="Franco M.E.E."/>
            <person name="Wisecaver J.H."/>
            <person name="Arnold A.E."/>
            <person name="Ju Y.M."/>
            <person name="Slot J.C."/>
            <person name="Ahrendt S."/>
            <person name="Moore L.P."/>
            <person name="Eastman K.E."/>
            <person name="Scott K."/>
            <person name="Konkel Z."/>
            <person name="Mondo S.J."/>
            <person name="Kuo A."/>
            <person name="Hayes R.D."/>
            <person name="Haridas S."/>
            <person name="Andreopoulos B."/>
            <person name="Riley R."/>
            <person name="LaButti K."/>
            <person name="Pangilinan J."/>
            <person name="Lipzen A."/>
            <person name="Amirebrahimi M."/>
            <person name="Yan J."/>
            <person name="Adam C."/>
            <person name="Keymanesh K."/>
            <person name="Ng V."/>
            <person name="Louie K."/>
            <person name="Northen T."/>
            <person name="Drula E."/>
            <person name="Henrissat B."/>
            <person name="Hsieh H.M."/>
            <person name="Youens-Clark K."/>
            <person name="Lutzoni F."/>
            <person name="Miadlikowska J."/>
            <person name="Eastwood D.C."/>
            <person name="Hamelin R.C."/>
            <person name="Grigoriev I.V."/>
            <person name="U'Ren J.M."/>
        </authorList>
    </citation>
    <scope>NUCLEOTIDE SEQUENCE [LARGE SCALE GENOMIC DNA]</scope>
    <source>
        <strain evidence="1 2">ER1909</strain>
    </source>
</reference>
<accession>A0ACC0D455</accession>